<feature type="compositionally biased region" description="Polar residues" evidence="1">
    <location>
        <begin position="342"/>
        <end position="351"/>
    </location>
</feature>
<comment type="caution">
    <text evidence="2">The sequence shown here is derived from an EMBL/GenBank/DDBJ whole genome shotgun (WGS) entry which is preliminary data.</text>
</comment>
<organism evidence="2 3">
    <name type="scientific">Cryptococcus wingfieldii CBS 7118</name>
    <dbReference type="NCBI Taxonomy" id="1295528"/>
    <lineage>
        <taxon>Eukaryota</taxon>
        <taxon>Fungi</taxon>
        <taxon>Dikarya</taxon>
        <taxon>Basidiomycota</taxon>
        <taxon>Agaricomycotina</taxon>
        <taxon>Tremellomycetes</taxon>
        <taxon>Tremellales</taxon>
        <taxon>Cryptococcaceae</taxon>
        <taxon>Cryptococcus</taxon>
    </lineage>
</organism>
<feature type="compositionally biased region" description="Polar residues" evidence="1">
    <location>
        <begin position="94"/>
        <end position="113"/>
    </location>
</feature>
<evidence type="ECO:0000313" key="3">
    <source>
        <dbReference type="Proteomes" id="UP000094819"/>
    </source>
</evidence>
<accession>A0A1E3K0N0</accession>
<keyword evidence="3" id="KW-1185">Reference proteome</keyword>
<gene>
    <name evidence="2" type="ORF">L198_01276</name>
</gene>
<reference evidence="2 3" key="1">
    <citation type="submission" date="2016-06" db="EMBL/GenBank/DDBJ databases">
        <title>Evolution of pathogenesis and genome organization in the Tremellales.</title>
        <authorList>
            <person name="Cuomo C."/>
            <person name="Litvintseva A."/>
            <person name="Heitman J."/>
            <person name="Chen Y."/>
            <person name="Sun S."/>
            <person name="Springer D."/>
            <person name="Dromer F."/>
            <person name="Young S."/>
            <person name="Zeng Q."/>
            <person name="Chapman S."/>
            <person name="Gujja S."/>
            <person name="Saif S."/>
            <person name="Birren B."/>
        </authorList>
    </citation>
    <scope>NUCLEOTIDE SEQUENCE [LARGE SCALE GENOMIC DNA]</scope>
    <source>
        <strain evidence="2 3">CBS 7118</strain>
    </source>
</reference>
<feature type="compositionally biased region" description="Polar residues" evidence="1">
    <location>
        <begin position="26"/>
        <end position="36"/>
    </location>
</feature>
<protein>
    <submittedName>
        <fullName evidence="2">Uncharacterized protein</fullName>
    </submittedName>
</protein>
<feature type="compositionally biased region" description="Polar residues" evidence="1">
    <location>
        <begin position="396"/>
        <end position="407"/>
    </location>
</feature>
<dbReference type="Proteomes" id="UP000094819">
    <property type="component" value="Unassembled WGS sequence"/>
</dbReference>
<dbReference type="OrthoDB" id="10365942at2759"/>
<dbReference type="AlphaFoldDB" id="A0A1E3K0N0"/>
<dbReference type="RefSeq" id="XP_019034147.1">
    <property type="nucleotide sequence ID" value="XM_019173442.1"/>
</dbReference>
<name>A0A1E3K0N0_9TREE</name>
<feature type="region of interest" description="Disordered" evidence="1">
    <location>
        <begin position="342"/>
        <end position="407"/>
    </location>
</feature>
<proteinExistence type="predicted"/>
<dbReference type="GeneID" id="30190489"/>
<dbReference type="EMBL" id="AWGH01000003">
    <property type="protein sequence ID" value="ODO06047.1"/>
    <property type="molecule type" value="Genomic_DNA"/>
</dbReference>
<sequence length="407" mass="43139">MPPSTKLGQIATLLTSLLQDYFLSMGQKSSSQQPYPSDQRPEQGYNPATGALDRPGVHQASTVLRPRSPTTVATDQYPPPPPPAPGAVGGKASTAHSGIVPSTQHATNNPNTSPTQTLAPTQATQQHHPFAPSTFDKSPLRDAIRTIDSHPSPEPIALESVHLLEEGVAMVREGDPGFVFMDDVVDVKRAVDGMVVKAGTLGEGVSRRVAFAWIATVSFDTAHILCRCYNLQHNPNPQSPEFENFAPKGIPKLKLGLATFARSGVYIDELVQAERSGGGMGGMGGMGKGQRTRWAVERKMKADKKTVRNAFMGFIGSNMKAAVLEAFTDYRAEWKGRKQTLQGMAQSSNVHASPGAYDPHAGTHAQAGAAPAYTQTQTPTNLGLGGNVNANANVDSPISNAGGTKLV</sequence>
<evidence type="ECO:0000256" key="1">
    <source>
        <dbReference type="SAM" id="MobiDB-lite"/>
    </source>
</evidence>
<evidence type="ECO:0000313" key="2">
    <source>
        <dbReference type="EMBL" id="ODO06047.1"/>
    </source>
</evidence>
<feature type="compositionally biased region" description="Low complexity" evidence="1">
    <location>
        <begin position="359"/>
        <end position="394"/>
    </location>
</feature>
<feature type="region of interest" description="Disordered" evidence="1">
    <location>
        <begin position="25"/>
        <end position="138"/>
    </location>
</feature>
<feature type="compositionally biased region" description="Low complexity" evidence="1">
    <location>
        <begin position="114"/>
        <end position="126"/>
    </location>
</feature>